<evidence type="ECO:0000256" key="6">
    <source>
        <dbReference type="PIRSR" id="PIRSR006439-50"/>
    </source>
</evidence>
<keyword evidence="2 5" id="KW-0560">Oxidoreductase</keyword>
<dbReference type="Pfam" id="PF00037">
    <property type="entry name" value="Fer4"/>
    <property type="match status" value="1"/>
</dbReference>
<dbReference type="PIRSF" id="PIRSF006439">
    <property type="entry name" value="Indolepyruvate_ferr_oxidored"/>
    <property type="match status" value="1"/>
</dbReference>
<dbReference type="InterPro" id="IPR017900">
    <property type="entry name" value="4Fe4S_Fe_S_CS"/>
</dbReference>
<proteinExistence type="predicted"/>
<keyword evidence="9" id="KW-1185">Reference proteome</keyword>
<dbReference type="AlphaFoldDB" id="A0A840V0N6"/>
<evidence type="ECO:0000313" key="8">
    <source>
        <dbReference type="EMBL" id="MBB5347269.1"/>
    </source>
</evidence>
<keyword evidence="5" id="KW-0813">Transport</keyword>
<keyword evidence="8" id="KW-0670">Pyruvate</keyword>
<comment type="function">
    <text evidence="5">Catalyzes the ferredoxin-dependent oxidative decarboxylation of arylpyruvates.</text>
</comment>
<dbReference type="PANTHER" id="PTHR43710:SF7">
    <property type="entry name" value="INDOLEPYRUVATE OXIDOREDUCTASE SUBUNIT IORA"/>
    <property type="match status" value="1"/>
</dbReference>
<dbReference type="GO" id="GO:0046872">
    <property type="term" value="F:metal ion binding"/>
    <property type="evidence" value="ECO:0007669"/>
    <property type="project" value="UniProtKB-UniRule"/>
</dbReference>
<dbReference type="Pfam" id="PF01855">
    <property type="entry name" value="POR_N"/>
    <property type="match status" value="1"/>
</dbReference>
<dbReference type="InterPro" id="IPR011766">
    <property type="entry name" value="TPP_enzyme_TPP-bd"/>
</dbReference>
<dbReference type="FunFam" id="3.40.50.970:FF:000039">
    <property type="entry name" value="Indolepyruvate oxidoreductase subunit IorA"/>
    <property type="match status" value="1"/>
</dbReference>
<dbReference type="EMBL" id="JACHEO010000003">
    <property type="protein sequence ID" value="MBB5347269.1"/>
    <property type="molecule type" value="Genomic_DNA"/>
</dbReference>
<dbReference type="PROSITE" id="PS51379">
    <property type="entry name" value="4FE4S_FER_2"/>
    <property type="match status" value="2"/>
</dbReference>
<evidence type="ECO:0000256" key="1">
    <source>
        <dbReference type="ARBA" id="ARBA00022723"/>
    </source>
</evidence>
<keyword evidence="1 5" id="KW-0479">Metal-binding</keyword>
<dbReference type="InterPro" id="IPR017721">
    <property type="entry name" value="IorA"/>
</dbReference>
<organism evidence="8 9">
    <name type="scientific">Desulfoprunum benzoelyticum</name>
    <dbReference type="NCBI Taxonomy" id="1506996"/>
    <lineage>
        <taxon>Bacteria</taxon>
        <taxon>Pseudomonadati</taxon>
        <taxon>Thermodesulfobacteriota</taxon>
        <taxon>Desulfobulbia</taxon>
        <taxon>Desulfobulbales</taxon>
        <taxon>Desulfobulbaceae</taxon>
        <taxon>Desulfoprunum</taxon>
    </lineage>
</organism>
<dbReference type="RefSeq" id="WP_183348885.1">
    <property type="nucleotide sequence ID" value="NZ_JACHEO010000003.1"/>
</dbReference>
<keyword evidence="4 5" id="KW-0411">Iron-sulfur</keyword>
<accession>A0A840V0N6</accession>
<dbReference type="InterPro" id="IPR017896">
    <property type="entry name" value="4Fe4S_Fe-S-bd"/>
</dbReference>
<feature type="binding site" evidence="6">
    <location>
        <position position="569"/>
    </location>
    <ligand>
        <name>[4Fe-4S] cluster</name>
        <dbReference type="ChEBI" id="CHEBI:49883"/>
        <label>2</label>
    </ligand>
</feature>
<feature type="binding site" evidence="6">
    <location>
        <position position="594"/>
    </location>
    <ligand>
        <name>[4Fe-4S] cluster</name>
        <dbReference type="ChEBI" id="CHEBI:49883"/>
        <label>2</label>
    </ligand>
</feature>
<feature type="binding site" evidence="6">
    <location>
        <position position="563"/>
    </location>
    <ligand>
        <name>[4Fe-4S] cluster</name>
        <dbReference type="ChEBI" id="CHEBI:49883"/>
        <label>1</label>
    </ligand>
</feature>
<dbReference type="InterPro" id="IPR002880">
    <property type="entry name" value="Pyrv_Fd/Flavodoxin_OxRdtase_N"/>
</dbReference>
<dbReference type="CDD" id="cd02008">
    <property type="entry name" value="TPP_IOR_alpha"/>
    <property type="match status" value="1"/>
</dbReference>
<feature type="binding site" evidence="6">
    <location>
        <position position="557"/>
    </location>
    <ligand>
        <name>[4Fe-4S] cluster</name>
        <dbReference type="ChEBI" id="CHEBI:49883"/>
        <label>1</label>
    </ligand>
</feature>
<dbReference type="PROSITE" id="PS00198">
    <property type="entry name" value="4FE4S_FER_1"/>
    <property type="match status" value="1"/>
</dbReference>
<dbReference type="GO" id="GO:0043805">
    <property type="term" value="F:indolepyruvate ferredoxin oxidoreductase activity"/>
    <property type="evidence" value="ECO:0007669"/>
    <property type="project" value="UniProtKB-UniRule"/>
</dbReference>
<sequence length="609" mass="64614">MRETSTQLMMGNEAIAGGLLEAGCQLAAAYPGTPSTEILQSIINHRDQAAAPLHVEWSVNEKVAFEVALAASYTGKRTVAIMKQVGLNVAADPFMRTAYLGTVGGMVTIVADDPGPHSSQTEQDTRLFCLQARVPVLDPSSPAEAKAMIGPAYALSEKYRRNIVLRPTTRVCHSRQSVAVGAGTVAGHPSRFEPDPGRWCATPAFLPALHAGLNADLEAIAREPEWQPRLTPGDGSRAGMAIVAAGIAYAHLVDLLADLGLAGTIDLYQVVMPYPLNPDFLAHLRSDYQRVLILEETYPVIELQLAHPGAVGKQTGAVPRVGELSPDTVQTVVSEFLGLPQPQAPPPTPRGQRPSLCPGCPHRAAFYTIKQTFPDGIFPSDIGCYTLGMNLGAVHTVHCMGACISQGAGFFQAYRLDGGDFPTIVVTIGDSTFFHAGIPALINAVLQQARIIVVILDNATTAMTGGQPVPHLGIAAGGQLTKAIAIEPLVRAAGVEFLQVCDPYEGATFAEVLRQADRHIRSAEGSVAVIISRRPCVMDPVAKKNRVSLTMSINDDCAGCGICVSEFECPALSLSEELGMAVIDQDRCIGCGTCVDACPTQAIEIEEER</sequence>
<dbReference type="Pfam" id="PF02775">
    <property type="entry name" value="TPP_enzyme_C"/>
    <property type="match status" value="1"/>
</dbReference>
<dbReference type="Gene3D" id="3.30.70.20">
    <property type="match status" value="1"/>
</dbReference>
<dbReference type="InterPro" id="IPR045025">
    <property type="entry name" value="HACL1-like"/>
</dbReference>
<dbReference type="Gene3D" id="3.40.50.970">
    <property type="match status" value="2"/>
</dbReference>
<reference evidence="8 9" key="1">
    <citation type="submission" date="2020-08" db="EMBL/GenBank/DDBJ databases">
        <title>Genomic Encyclopedia of Type Strains, Phase IV (KMG-IV): sequencing the most valuable type-strain genomes for metagenomic binning, comparative biology and taxonomic classification.</title>
        <authorList>
            <person name="Goeker M."/>
        </authorList>
    </citation>
    <scope>NUCLEOTIDE SEQUENCE [LARGE SCALE GENOMIC DNA]</scope>
    <source>
        <strain evidence="8 9">DSM 28570</strain>
    </source>
</reference>
<feature type="domain" description="4Fe-4S ferredoxin-type" evidence="7">
    <location>
        <begin position="579"/>
        <end position="608"/>
    </location>
</feature>
<dbReference type="CDD" id="cd07034">
    <property type="entry name" value="TPP_PYR_PFOR_IOR-alpha_like"/>
    <property type="match status" value="1"/>
</dbReference>
<feature type="binding site" evidence="6">
    <location>
        <position position="560"/>
    </location>
    <ligand>
        <name>[4Fe-4S] cluster</name>
        <dbReference type="ChEBI" id="CHEBI:49883"/>
        <label>1</label>
    </ligand>
</feature>
<dbReference type="SUPFAM" id="SSF54862">
    <property type="entry name" value="4Fe-4S ferredoxins"/>
    <property type="match status" value="1"/>
</dbReference>
<keyword evidence="5" id="KW-0249">Electron transport</keyword>
<dbReference type="EC" id="1.2.7.8" evidence="5"/>
<comment type="caution">
    <text evidence="8">The sequence shown here is derived from an EMBL/GenBank/DDBJ whole genome shotgun (WGS) entry which is preliminary data.</text>
</comment>
<dbReference type="InterPro" id="IPR029061">
    <property type="entry name" value="THDP-binding"/>
</dbReference>
<gene>
    <name evidence="8" type="ORF">HNQ81_000982</name>
</gene>
<evidence type="ECO:0000256" key="5">
    <source>
        <dbReference type="PIRNR" id="PIRNR006439"/>
    </source>
</evidence>
<evidence type="ECO:0000256" key="3">
    <source>
        <dbReference type="ARBA" id="ARBA00023004"/>
    </source>
</evidence>
<dbReference type="GO" id="GO:0030976">
    <property type="term" value="F:thiamine pyrophosphate binding"/>
    <property type="evidence" value="ECO:0007669"/>
    <property type="project" value="InterPro"/>
</dbReference>
<evidence type="ECO:0000256" key="4">
    <source>
        <dbReference type="ARBA" id="ARBA00023014"/>
    </source>
</evidence>
<dbReference type="GO" id="GO:0044281">
    <property type="term" value="P:small molecule metabolic process"/>
    <property type="evidence" value="ECO:0007669"/>
    <property type="project" value="UniProtKB-ARBA"/>
</dbReference>
<dbReference type="GO" id="GO:0051539">
    <property type="term" value="F:4 iron, 4 sulfur cluster binding"/>
    <property type="evidence" value="ECO:0007669"/>
    <property type="project" value="UniProtKB-UniRule"/>
</dbReference>
<dbReference type="PANTHER" id="PTHR43710">
    <property type="entry name" value="2-HYDROXYACYL-COA LYASE"/>
    <property type="match status" value="1"/>
</dbReference>
<evidence type="ECO:0000313" key="9">
    <source>
        <dbReference type="Proteomes" id="UP000539642"/>
    </source>
</evidence>
<name>A0A840V0N6_9BACT</name>
<dbReference type="SUPFAM" id="SSF52518">
    <property type="entry name" value="Thiamin diphosphate-binding fold (THDP-binding)"/>
    <property type="match status" value="2"/>
</dbReference>
<feature type="binding site" evidence="6">
    <location>
        <position position="598"/>
    </location>
    <ligand>
        <name>[4Fe-4S] cluster</name>
        <dbReference type="ChEBI" id="CHEBI:49883"/>
        <label>1</label>
    </ligand>
</feature>
<keyword evidence="3 5" id="KW-0408">Iron</keyword>
<feature type="domain" description="4Fe-4S ferredoxin-type" evidence="7">
    <location>
        <begin position="549"/>
        <end position="577"/>
    </location>
</feature>
<protein>
    <recommendedName>
        <fullName evidence="5">Indolepyruvate oxidoreductase subunit IorA</fullName>
        <shortName evidence="5">IOR</shortName>
        <ecNumber evidence="5">1.2.7.8</ecNumber>
    </recommendedName>
    <alternativeName>
        <fullName evidence="5">Indolepyruvate ferredoxin oxidoreductase subunit alpha</fullName>
    </alternativeName>
</protein>
<comment type="cofactor">
    <cofactor evidence="5 6">
        <name>[4Fe-4S] cluster</name>
        <dbReference type="ChEBI" id="CHEBI:49883"/>
    </cofactor>
    <text evidence="5 6">Binds 2 [4Fe-4S] clusters. In this family the first cluster has a non-standard and varying [4Fe-4S] binding motif CX(2)CX(2)CX(4-5)CP.</text>
</comment>
<keyword evidence="5 6" id="KW-0004">4Fe-4S</keyword>
<feature type="binding site" evidence="6">
    <location>
        <position position="588"/>
    </location>
    <ligand>
        <name>[4Fe-4S] cluster</name>
        <dbReference type="ChEBI" id="CHEBI:49883"/>
        <label>2</label>
    </ligand>
</feature>
<evidence type="ECO:0000256" key="2">
    <source>
        <dbReference type="ARBA" id="ARBA00023002"/>
    </source>
</evidence>
<comment type="catalytic activity">
    <reaction evidence="5">
        <text>indole-3-pyruvate + 2 oxidized [2Fe-2S]-[ferredoxin] + CoA = (indol-3-yl)acetyl-CoA + 2 reduced [2Fe-2S]-[ferredoxin] + CO2 + H(+)</text>
        <dbReference type="Rhea" id="RHEA:12645"/>
        <dbReference type="Rhea" id="RHEA-COMP:10000"/>
        <dbReference type="Rhea" id="RHEA-COMP:10001"/>
        <dbReference type="ChEBI" id="CHEBI:15378"/>
        <dbReference type="ChEBI" id="CHEBI:16526"/>
        <dbReference type="ChEBI" id="CHEBI:17640"/>
        <dbReference type="ChEBI" id="CHEBI:33737"/>
        <dbReference type="ChEBI" id="CHEBI:33738"/>
        <dbReference type="ChEBI" id="CHEBI:57271"/>
        <dbReference type="ChEBI" id="CHEBI:57287"/>
        <dbReference type="EC" id="1.2.7.8"/>
    </reaction>
</comment>
<feature type="binding site" evidence="6">
    <location>
        <position position="591"/>
    </location>
    <ligand>
        <name>[4Fe-4S] cluster</name>
        <dbReference type="ChEBI" id="CHEBI:49883"/>
        <label>2</label>
    </ligand>
</feature>
<evidence type="ECO:0000259" key="7">
    <source>
        <dbReference type="PROSITE" id="PS51379"/>
    </source>
</evidence>
<dbReference type="Proteomes" id="UP000539642">
    <property type="component" value="Unassembled WGS sequence"/>
</dbReference>